<dbReference type="InParanoid" id="A0A6L2Q1R5"/>
<dbReference type="PANTHER" id="PTHR13318">
    <property type="entry name" value="PARTNER OF PAIRED, ISOFORM B-RELATED"/>
    <property type="match status" value="1"/>
</dbReference>
<dbReference type="Gene3D" id="3.80.10.10">
    <property type="entry name" value="Ribonuclease Inhibitor"/>
    <property type="match status" value="2"/>
</dbReference>
<dbReference type="InterPro" id="IPR032675">
    <property type="entry name" value="LRR_dom_sf"/>
</dbReference>
<dbReference type="OrthoDB" id="16120at2759"/>
<evidence type="ECO:0008006" key="3">
    <source>
        <dbReference type="Google" id="ProtNLM"/>
    </source>
</evidence>
<dbReference type="AlphaFoldDB" id="A0A6L2Q1R5"/>
<dbReference type="GO" id="GO:0019005">
    <property type="term" value="C:SCF ubiquitin ligase complex"/>
    <property type="evidence" value="ECO:0007669"/>
    <property type="project" value="TreeGrafter"/>
</dbReference>
<dbReference type="Proteomes" id="UP000502823">
    <property type="component" value="Unassembled WGS sequence"/>
</dbReference>
<dbReference type="GO" id="GO:0031146">
    <property type="term" value="P:SCF-dependent proteasomal ubiquitin-dependent protein catabolic process"/>
    <property type="evidence" value="ECO:0007669"/>
    <property type="project" value="TreeGrafter"/>
</dbReference>
<dbReference type="SUPFAM" id="SSF52047">
    <property type="entry name" value="RNI-like"/>
    <property type="match status" value="1"/>
</dbReference>
<dbReference type="EMBL" id="BLKM01000655">
    <property type="protein sequence ID" value="GFG36705.1"/>
    <property type="molecule type" value="Genomic_DNA"/>
</dbReference>
<keyword evidence="2" id="KW-1185">Reference proteome</keyword>
<evidence type="ECO:0000313" key="1">
    <source>
        <dbReference type="EMBL" id="GFG36705.1"/>
    </source>
</evidence>
<accession>A0A6L2Q1R5</accession>
<organism evidence="1 2">
    <name type="scientific">Coptotermes formosanus</name>
    <name type="common">Formosan subterranean termite</name>
    <dbReference type="NCBI Taxonomy" id="36987"/>
    <lineage>
        <taxon>Eukaryota</taxon>
        <taxon>Metazoa</taxon>
        <taxon>Ecdysozoa</taxon>
        <taxon>Arthropoda</taxon>
        <taxon>Hexapoda</taxon>
        <taxon>Insecta</taxon>
        <taxon>Pterygota</taxon>
        <taxon>Neoptera</taxon>
        <taxon>Polyneoptera</taxon>
        <taxon>Dictyoptera</taxon>
        <taxon>Blattodea</taxon>
        <taxon>Blattoidea</taxon>
        <taxon>Termitoidae</taxon>
        <taxon>Rhinotermitidae</taxon>
        <taxon>Coptotermes</taxon>
    </lineage>
</organism>
<gene>
    <name evidence="1" type="ORF">Cfor_09423</name>
</gene>
<name>A0A6L2Q1R5_COPFO</name>
<proteinExistence type="predicted"/>
<comment type="caution">
    <text evidence="1">The sequence shown here is derived from an EMBL/GenBank/DDBJ whole genome shotgun (WGS) entry which is preliminary data.</text>
</comment>
<reference evidence="2" key="1">
    <citation type="submission" date="2020-01" db="EMBL/GenBank/DDBJ databases">
        <title>Draft genome sequence of the Termite Coptotermes fromosanus.</title>
        <authorList>
            <person name="Itakura S."/>
            <person name="Yosikawa Y."/>
            <person name="Umezawa K."/>
        </authorList>
    </citation>
    <scope>NUCLEOTIDE SEQUENCE [LARGE SCALE GENOMIC DNA]</scope>
</reference>
<sequence length="542" mass="61184">MPPRRAITPPPLEELCLIEVMNYLEKELILCSQVRRYQHNSLLLRRRGIDADSLVAELQRHLDCLPPLLSEMVRQRMTNKLLKNSESMANYPGLLVGMLDIVLNKEVKTLEMEDFRLCNDFEIWPLVLKKCTGLKRFVLGSNMFASKGVLAIQPFLSALTSNCPMLTELILKDAVRSSHTLSAIGKSCHQLRILDITGSQVSCSDLVHLFLHSPVNVLDSVCGEDLNPLCQTLEMLLLGNTDVRAKGAAFVLRVVPNLTSLGNFVFLAAGLKRLYGLRRYPWAGRKLKHAFYRGQSNVKLQVLASYCPALESLFVGSDPPRRVHFHNFSAFKRLRCLTLENIHFEDIVAGLRHTPNLVQLEISSTGVDFGVVGQCCPLLEKLIVSKEPSRTVTLPNMGALIYTELQELKMTCTISLECGAMFFTNATKLRNIEIIRIQGLSDDILASWLKRNPLQLLEVLLLSYVELTKESVHLLLACCPCLMRLGELGSWDIRSWECHRLKDLVEQEKYDLHLVFYTGTSVNISDILTENSTSEDEDMEEQ</sequence>
<evidence type="ECO:0000313" key="2">
    <source>
        <dbReference type="Proteomes" id="UP000502823"/>
    </source>
</evidence>
<protein>
    <recommendedName>
        <fullName evidence="3">F-box domain-containing protein</fullName>
    </recommendedName>
</protein>